<evidence type="ECO:0000313" key="3">
    <source>
        <dbReference type="Proteomes" id="UP001280121"/>
    </source>
</evidence>
<dbReference type="PANTHER" id="PTHR33116:SF86">
    <property type="entry name" value="REVERSE TRANSCRIPTASE DOMAIN-CONTAINING PROTEIN"/>
    <property type="match status" value="1"/>
</dbReference>
<keyword evidence="3" id="KW-1185">Reference proteome</keyword>
<dbReference type="PANTHER" id="PTHR33116">
    <property type="entry name" value="REVERSE TRANSCRIPTASE ZINC-BINDING DOMAIN-CONTAINING PROTEIN-RELATED-RELATED"/>
    <property type="match status" value="1"/>
</dbReference>
<gene>
    <name evidence="2" type="ORF">Ddye_022852</name>
</gene>
<comment type="caution">
    <text evidence="2">The sequence shown here is derived from an EMBL/GenBank/DDBJ whole genome shotgun (WGS) entry which is preliminary data.</text>
</comment>
<organism evidence="2 3">
    <name type="scientific">Dipteronia dyeriana</name>
    <dbReference type="NCBI Taxonomy" id="168575"/>
    <lineage>
        <taxon>Eukaryota</taxon>
        <taxon>Viridiplantae</taxon>
        <taxon>Streptophyta</taxon>
        <taxon>Embryophyta</taxon>
        <taxon>Tracheophyta</taxon>
        <taxon>Spermatophyta</taxon>
        <taxon>Magnoliopsida</taxon>
        <taxon>eudicotyledons</taxon>
        <taxon>Gunneridae</taxon>
        <taxon>Pentapetalae</taxon>
        <taxon>rosids</taxon>
        <taxon>malvids</taxon>
        <taxon>Sapindales</taxon>
        <taxon>Sapindaceae</taxon>
        <taxon>Hippocastanoideae</taxon>
        <taxon>Acereae</taxon>
        <taxon>Dipteronia</taxon>
    </lineage>
</organism>
<proteinExistence type="predicted"/>
<dbReference type="EMBL" id="JANJYI010000007">
    <property type="protein sequence ID" value="KAK2641089.1"/>
    <property type="molecule type" value="Genomic_DNA"/>
</dbReference>
<sequence>MAIKLDISMAYDRVEWPFLDGMMRKLGFSVKLVELVMRCVSFVSYSVCINGDVCGLTNLLNKARENGGILSFKYVKGGQVISHLLSTNDSLIFTKVNDQKCKAIKKILKIYVKFSVQVINYEKSTMCTSPSYPVAEGKQLASLIGIKLVECHKKYLRLPCFIGRSKRKLFSNIVDRMWGKIKGWGEKLLSAGEISNRANLAKQCWRLLKNPDSLAAKVFKGCYFNDGSFLDAKKTGSGSFIWNCLMWGKVCWTKVNDIIRIPISRSLMEDTIFWHYEGNGRIRTPDRLRTSVEVKEYQVDIPASRYQVRGFHILQFLTNPPTATMYTFGSDSIYRIFKGDTTASESLAHRKRTRKDGDDSDDAPDL</sequence>
<name>A0AAD9TSQ6_9ROSI</name>
<accession>A0AAD9TSQ6</accession>
<feature type="region of interest" description="Disordered" evidence="1">
    <location>
        <begin position="346"/>
        <end position="366"/>
    </location>
</feature>
<evidence type="ECO:0000256" key="1">
    <source>
        <dbReference type="SAM" id="MobiDB-lite"/>
    </source>
</evidence>
<dbReference type="Proteomes" id="UP001280121">
    <property type="component" value="Unassembled WGS sequence"/>
</dbReference>
<evidence type="ECO:0008006" key="4">
    <source>
        <dbReference type="Google" id="ProtNLM"/>
    </source>
</evidence>
<dbReference type="AlphaFoldDB" id="A0AAD9TSQ6"/>
<protein>
    <recommendedName>
        <fullName evidence="4">Reverse transcriptase</fullName>
    </recommendedName>
</protein>
<evidence type="ECO:0000313" key="2">
    <source>
        <dbReference type="EMBL" id="KAK2641089.1"/>
    </source>
</evidence>
<reference evidence="2" key="1">
    <citation type="journal article" date="2023" name="Plant J.">
        <title>Genome sequences and population genomics provide insights into the demographic history, inbreeding, and mutation load of two 'living fossil' tree species of Dipteronia.</title>
        <authorList>
            <person name="Feng Y."/>
            <person name="Comes H.P."/>
            <person name="Chen J."/>
            <person name="Zhu S."/>
            <person name="Lu R."/>
            <person name="Zhang X."/>
            <person name="Li P."/>
            <person name="Qiu J."/>
            <person name="Olsen K.M."/>
            <person name="Qiu Y."/>
        </authorList>
    </citation>
    <scope>NUCLEOTIDE SEQUENCE</scope>
    <source>
        <strain evidence="2">KIB01</strain>
    </source>
</reference>